<feature type="domain" description="Nudix hydrolase" evidence="2">
    <location>
        <begin position="1"/>
        <end position="126"/>
    </location>
</feature>
<dbReference type="InterPro" id="IPR020084">
    <property type="entry name" value="NUDIX_hydrolase_CS"/>
</dbReference>
<dbReference type="SUPFAM" id="SSF55811">
    <property type="entry name" value="Nudix"/>
    <property type="match status" value="1"/>
</dbReference>
<organism evidence="3 4">
    <name type="scientific">Candidatus Nealsonbacteria bacterium CG23_combo_of_CG06-09_8_20_14_all_36_12</name>
    <dbReference type="NCBI Taxonomy" id="1974718"/>
    <lineage>
        <taxon>Bacteria</taxon>
        <taxon>Candidatus Nealsoniibacteriota</taxon>
    </lineage>
</organism>
<proteinExistence type="predicted"/>
<keyword evidence="1" id="KW-0378">Hydrolase</keyword>
<dbReference type="PROSITE" id="PS00893">
    <property type="entry name" value="NUDIX_BOX"/>
    <property type="match status" value="1"/>
</dbReference>
<evidence type="ECO:0000313" key="3">
    <source>
        <dbReference type="EMBL" id="PIP24883.1"/>
    </source>
</evidence>
<dbReference type="PROSITE" id="PS51462">
    <property type="entry name" value="NUDIX"/>
    <property type="match status" value="1"/>
</dbReference>
<reference evidence="3 4" key="1">
    <citation type="submission" date="2017-09" db="EMBL/GenBank/DDBJ databases">
        <title>Depth-based differentiation of microbial function through sediment-hosted aquifers and enrichment of novel symbionts in the deep terrestrial subsurface.</title>
        <authorList>
            <person name="Probst A.J."/>
            <person name="Ladd B."/>
            <person name="Jarett J.K."/>
            <person name="Geller-Mcgrath D.E."/>
            <person name="Sieber C.M."/>
            <person name="Emerson J.B."/>
            <person name="Anantharaman K."/>
            <person name="Thomas B.C."/>
            <person name="Malmstrom R."/>
            <person name="Stieglmeier M."/>
            <person name="Klingl A."/>
            <person name="Woyke T."/>
            <person name="Ryan C.M."/>
            <person name="Banfield J.F."/>
        </authorList>
    </citation>
    <scope>NUCLEOTIDE SEQUENCE [LARGE SCALE GENOMIC DNA]</scope>
    <source>
        <strain evidence="3">CG23_combo_of_CG06-09_8_20_14_all_36_12</strain>
    </source>
</reference>
<protein>
    <recommendedName>
        <fullName evidence="2">Nudix hydrolase domain-containing protein</fullName>
    </recommendedName>
</protein>
<name>A0A2G9Z1P9_9BACT</name>
<dbReference type="GO" id="GO:0016787">
    <property type="term" value="F:hydrolase activity"/>
    <property type="evidence" value="ECO:0007669"/>
    <property type="project" value="UniProtKB-KW"/>
</dbReference>
<evidence type="ECO:0000256" key="1">
    <source>
        <dbReference type="ARBA" id="ARBA00022801"/>
    </source>
</evidence>
<sequence>MTQIKVNAVIRNGDKILVVKRNKEDGGFWQTITGTVAEGENLLDTVKREVIEETGLELAEIKEKPVYYFTWEKGNDDVVEVVYSCKAEKNNVILSPEHTEYKWVSFEESLNIVGKENNKQAILNAFSK</sequence>
<dbReference type="InterPro" id="IPR015797">
    <property type="entry name" value="NUDIX_hydrolase-like_dom_sf"/>
</dbReference>
<dbReference type="AlphaFoldDB" id="A0A2G9Z1P9"/>
<dbReference type="Proteomes" id="UP000228681">
    <property type="component" value="Unassembled WGS sequence"/>
</dbReference>
<dbReference type="PANTHER" id="PTHR43736:SF1">
    <property type="entry name" value="DIHYDRONEOPTERIN TRIPHOSPHATE DIPHOSPHATASE"/>
    <property type="match status" value="1"/>
</dbReference>
<evidence type="ECO:0000259" key="2">
    <source>
        <dbReference type="PROSITE" id="PS51462"/>
    </source>
</evidence>
<dbReference type="Gene3D" id="3.90.79.10">
    <property type="entry name" value="Nucleoside Triphosphate Pyrophosphohydrolase"/>
    <property type="match status" value="1"/>
</dbReference>
<dbReference type="PANTHER" id="PTHR43736">
    <property type="entry name" value="ADP-RIBOSE PYROPHOSPHATASE"/>
    <property type="match status" value="1"/>
</dbReference>
<dbReference type="EMBL" id="PCRS01000031">
    <property type="protein sequence ID" value="PIP24883.1"/>
    <property type="molecule type" value="Genomic_DNA"/>
</dbReference>
<gene>
    <name evidence="3" type="ORF">COX34_01820</name>
</gene>
<accession>A0A2G9Z1P9</accession>
<dbReference type="Pfam" id="PF00293">
    <property type="entry name" value="NUDIX"/>
    <property type="match status" value="1"/>
</dbReference>
<dbReference type="InterPro" id="IPR000086">
    <property type="entry name" value="NUDIX_hydrolase_dom"/>
</dbReference>
<evidence type="ECO:0000313" key="4">
    <source>
        <dbReference type="Proteomes" id="UP000228681"/>
    </source>
</evidence>
<comment type="caution">
    <text evidence="3">The sequence shown here is derived from an EMBL/GenBank/DDBJ whole genome shotgun (WGS) entry which is preliminary data.</text>
</comment>